<evidence type="ECO:0000313" key="2">
    <source>
        <dbReference type="EMBL" id="KRZ98379.1"/>
    </source>
</evidence>
<feature type="compositionally biased region" description="Basic and acidic residues" evidence="1">
    <location>
        <begin position="390"/>
        <end position="401"/>
    </location>
</feature>
<dbReference type="Proteomes" id="UP000054251">
    <property type="component" value="Unassembled WGS sequence"/>
</dbReference>
<name>A0A0V1PQR0_9ASCO</name>
<comment type="caution">
    <text evidence="2">The sequence shown here is derived from an EMBL/GenBank/DDBJ whole genome shotgun (WGS) entry which is preliminary data.</text>
</comment>
<feature type="compositionally biased region" description="Basic and acidic residues" evidence="1">
    <location>
        <begin position="373"/>
        <end position="382"/>
    </location>
</feature>
<feature type="region of interest" description="Disordered" evidence="1">
    <location>
        <begin position="23"/>
        <end position="70"/>
    </location>
</feature>
<accession>A0A0V1PQR0</accession>
<feature type="compositionally biased region" description="Polar residues" evidence="1">
    <location>
        <begin position="284"/>
        <end position="299"/>
    </location>
</feature>
<keyword evidence="3" id="KW-1185">Reference proteome</keyword>
<organism evidence="2 3">
    <name type="scientific">Debaryomyces fabryi</name>
    <dbReference type="NCBI Taxonomy" id="58627"/>
    <lineage>
        <taxon>Eukaryota</taxon>
        <taxon>Fungi</taxon>
        <taxon>Dikarya</taxon>
        <taxon>Ascomycota</taxon>
        <taxon>Saccharomycotina</taxon>
        <taxon>Pichiomycetes</taxon>
        <taxon>Debaryomycetaceae</taxon>
        <taxon>Debaryomyces</taxon>
    </lineage>
</organism>
<feature type="compositionally biased region" description="Basic and acidic residues" evidence="1">
    <location>
        <begin position="23"/>
        <end position="45"/>
    </location>
</feature>
<dbReference type="RefSeq" id="XP_015464482.1">
    <property type="nucleotide sequence ID" value="XM_015614692.1"/>
</dbReference>
<dbReference type="AlphaFoldDB" id="A0A0V1PQR0"/>
<dbReference type="GeneID" id="26842872"/>
<feature type="compositionally biased region" description="Low complexity" evidence="1">
    <location>
        <begin position="402"/>
        <end position="412"/>
    </location>
</feature>
<dbReference type="EMBL" id="LMYN01000306">
    <property type="protein sequence ID" value="KRZ98379.1"/>
    <property type="molecule type" value="Genomic_DNA"/>
</dbReference>
<feature type="region of interest" description="Disordered" evidence="1">
    <location>
        <begin position="188"/>
        <end position="208"/>
    </location>
</feature>
<proteinExistence type="predicted"/>
<protein>
    <submittedName>
        <fullName evidence="2">Uncharacterized protein</fullName>
    </submittedName>
</protein>
<sequence>MTEVSPSSKKVDDFLSSISELSQERLREDQKRQRDLQRNIDDLRLRLNSSSPIKGSSYQPLFSYSSTRGHGDIPLLKFNRSGRLNIDHFSTSIKNLEEDAPPEMPLRPSSVGRQYRSSRLIETPPPMPRRPANEDEESPPPMPPRRDVKRPGPTKPSKPSGMSSKFDIELINPVPIKVKPELRLKKDFKEPPYKLKSPSNEGNKYRSFTELENDIKKGSDLGGNTKDMVEDIFSVNSKTNPTSKPIKPIKSDKLSTKLTVEGKVERTPNIVPKPTYLSALSATKHNSDSRLLQSASSGAKQRFIPDHNDPSDVSIIKPTSPQREKKQNSWLDSAIKKSDTLESLVKTTNSQKDWSIKNAKPLEPSLFATSKSPEPRRSDFKTPPKPPKPSLEKYTRTENELLKSQMQKLSSSTNRAAPPKPAKPSISKYEEQDTEILKAQMQKLSHGKNAPPKPSKPSPKKYQEEDNAILISQMKKLGKKSNPSIIRDSTDTNPEGLAALAKLKPVKAAPLSLSKIASYNSMPEPTKTIERMKTSDRSLKSAASPERPVATKSPSSSDLNENKPPKTPASFQDQLSSIIRASTVPNVRASKPASNIPRANTLPLRDETTNVTQSKLTHPNKGRSKGPKRRLPKKMANNPSTVENTGSADVTANTDKSSTQINDFKQKKIPPPINKASKQKALDNLKPSRNFSGELFI</sequence>
<feature type="compositionally biased region" description="Polar residues" evidence="1">
    <location>
        <begin position="569"/>
        <end position="585"/>
    </location>
</feature>
<gene>
    <name evidence="2" type="ORF">AC631_05863</name>
</gene>
<feature type="compositionally biased region" description="Polar residues" evidence="1">
    <location>
        <begin position="47"/>
        <end position="68"/>
    </location>
</feature>
<dbReference type="OrthoDB" id="6375767at2759"/>
<feature type="region of interest" description="Disordered" evidence="1">
    <location>
        <begin position="513"/>
        <end position="697"/>
    </location>
</feature>
<feature type="compositionally biased region" description="Basic and acidic residues" evidence="1">
    <location>
        <begin position="527"/>
        <end position="539"/>
    </location>
</feature>
<reference evidence="2 3" key="1">
    <citation type="submission" date="2015-11" db="EMBL/GenBank/DDBJ databases">
        <title>The genome of Debaryomyces fabryi.</title>
        <authorList>
            <person name="Tafer H."/>
            <person name="Lopandic K."/>
        </authorList>
    </citation>
    <scope>NUCLEOTIDE SEQUENCE [LARGE SCALE GENOMIC DNA]</scope>
    <source>
        <strain evidence="2 3">CBS 789</strain>
    </source>
</reference>
<evidence type="ECO:0000256" key="1">
    <source>
        <dbReference type="SAM" id="MobiDB-lite"/>
    </source>
</evidence>
<feature type="region of interest" description="Disordered" evidence="1">
    <location>
        <begin position="284"/>
        <end position="468"/>
    </location>
</feature>
<feature type="region of interest" description="Disordered" evidence="1">
    <location>
        <begin position="94"/>
        <end position="170"/>
    </location>
</feature>
<evidence type="ECO:0000313" key="3">
    <source>
        <dbReference type="Proteomes" id="UP000054251"/>
    </source>
</evidence>
<feature type="compositionally biased region" description="Polar residues" evidence="1">
    <location>
        <begin position="637"/>
        <end position="663"/>
    </location>
</feature>
<feature type="compositionally biased region" description="Basic residues" evidence="1">
    <location>
        <begin position="618"/>
        <end position="633"/>
    </location>
</feature>